<feature type="compositionally biased region" description="Basic and acidic residues" evidence="1">
    <location>
        <begin position="1"/>
        <end position="26"/>
    </location>
</feature>
<reference evidence="2 3" key="1">
    <citation type="journal article" date="2021" name="Plant Biotechnol. J.">
        <title>Multi-omics assisted identification of the key and species-specific regulatory components of drought-tolerant mechanisms in Gossypium stocksii.</title>
        <authorList>
            <person name="Yu D."/>
            <person name="Ke L."/>
            <person name="Zhang D."/>
            <person name="Wu Y."/>
            <person name="Sun Y."/>
            <person name="Mei J."/>
            <person name="Sun J."/>
            <person name="Sun Y."/>
        </authorList>
    </citation>
    <scope>NUCLEOTIDE SEQUENCE [LARGE SCALE GENOMIC DNA]</scope>
    <source>
        <strain evidence="3">cv. E1</strain>
        <tissue evidence="2">Leaf</tissue>
    </source>
</reference>
<dbReference type="EMBL" id="JAIQCV010000009">
    <property type="protein sequence ID" value="KAH1067171.1"/>
    <property type="molecule type" value="Genomic_DNA"/>
</dbReference>
<protein>
    <submittedName>
        <fullName evidence="2">Uncharacterized protein</fullName>
    </submittedName>
</protein>
<gene>
    <name evidence="2" type="ORF">J1N35_032158</name>
</gene>
<evidence type="ECO:0000313" key="2">
    <source>
        <dbReference type="EMBL" id="KAH1067171.1"/>
    </source>
</evidence>
<organism evidence="2 3">
    <name type="scientific">Gossypium stocksii</name>
    <dbReference type="NCBI Taxonomy" id="47602"/>
    <lineage>
        <taxon>Eukaryota</taxon>
        <taxon>Viridiplantae</taxon>
        <taxon>Streptophyta</taxon>
        <taxon>Embryophyta</taxon>
        <taxon>Tracheophyta</taxon>
        <taxon>Spermatophyta</taxon>
        <taxon>Magnoliopsida</taxon>
        <taxon>eudicotyledons</taxon>
        <taxon>Gunneridae</taxon>
        <taxon>Pentapetalae</taxon>
        <taxon>rosids</taxon>
        <taxon>malvids</taxon>
        <taxon>Malvales</taxon>
        <taxon>Malvaceae</taxon>
        <taxon>Malvoideae</taxon>
        <taxon>Gossypium</taxon>
    </lineage>
</organism>
<sequence>MPTRPDGEEKRIDGQWRRWDGAERRQQASVAASEDPRCAAPRVYFSDLSDGFSLG</sequence>
<dbReference type="Proteomes" id="UP000828251">
    <property type="component" value="Unassembled WGS sequence"/>
</dbReference>
<comment type="caution">
    <text evidence="2">The sequence shown here is derived from an EMBL/GenBank/DDBJ whole genome shotgun (WGS) entry which is preliminary data.</text>
</comment>
<accession>A0A9D3V2S3</accession>
<evidence type="ECO:0000256" key="1">
    <source>
        <dbReference type="SAM" id="MobiDB-lite"/>
    </source>
</evidence>
<keyword evidence="3" id="KW-1185">Reference proteome</keyword>
<dbReference type="AlphaFoldDB" id="A0A9D3V2S3"/>
<evidence type="ECO:0000313" key="3">
    <source>
        <dbReference type="Proteomes" id="UP000828251"/>
    </source>
</evidence>
<feature type="region of interest" description="Disordered" evidence="1">
    <location>
        <begin position="1"/>
        <end position="36"/>
    </location>
</feature>
<name>A0A9D3V2S3_9ROSI</name>
<proteinExistence type="predicted"/>